<evidence type="ECO:0000313" key="3">
    <source>
        <dbReference type="Proteomes" id="UP001177341"/>
    </source>
</evidence>
<accession>A0ABT9EVI6</accession>
<sequence length="657" mass="71057">MDLSQLDETRAVLEAFPEKFGNPKAAKETLRELYQLSGIDSAVASTKKVTAETIERGEELLTEAAAISRSVGEEATKAGRAAKRGYEYLSKSETEDGFDSQFEGVCIDCMTREPCSMDSGKVIDKSDNTRFVVWPIAPASYVELNPIRKKTLLVVAKEVKSTSLAAEVQVEWIKDDCKNGNPVCGSIQTYNGEVEQQLKQNGDITVYHHDTSHIPTRYKAVSAMFSPMFTFTVAVAEYVIFGLGDVRNASNLRSFTPNLCCVDEGFSNITVIPYPALSMSGSLKLSIAMGFKTGGIQFKAGVSGELIGQFGEQTIESLSSIVAEDSSGRALDSQQRANGIIGQLADIASTLNGFLNANGTHGNEEVREFDQAKYSSGVDIFGSLEVKTKAMELKGKKNSPDLELSAGELLLGVTIGVKGTIDVIDAVANVVLSPAGATIVRETRDRIDNGDTVSGNIQADIILSATGSFEFGYESGFKQIIRADSDEVSTALDGPSFKYEGKSRVLGQAIISLHVEAKVWMVSAGVGAEGSLNTSWVWERRKGSDSNGKLQRRYYFEGLKAEARAYKELVIESDSGSKNDEADDGFDREAPTSGTEDVYKSDLQVQDLVDAAIKESQNFADAVCSDEYQCPSIGGDFFEILKPTKDPIGPEDLWENA</sequence>
<organism evidence="2 3">
    <name type="scientific">Neptunomonas phycophila</name>
    <dbReference type="NCBI Taxonomy" id="1572645"/>
    <lineage>
        <taxon>Bacteria</taxon>
        <taxon>Pseudomonadati</taxon>
        <taxon>Pseudomonadota</taxon>
        <taxon>Gammaproteobacteria</taxon>
        <taxon>Oceanospirillales</taxon>
        <taxon>Oceanospirillaceae</taxon>
        <taxon>Neptunomonas</taxon>
    </lineage>
</organism>
<dbReference type="RefSeq" id="WP_305450779.1">
    <property type="nucleotide sequence ID" value="NZ_JAUYVO010000006.1"/>
</dbReference>
<feature type="region of interest" description="Disordered" evidence="1">
    <location>
        <begin position="574"/>
        <end position="597"/>
    </location>
</feature>
<gene>
    <name evidence="2" type="ORF">Q8W30_10870</name>
</gene>
<comment type="caution">
    <text evidence="2">The sequence shown here is derived from an EMBL/GenBank/DDBJ whole genome shotgun (WGS) entry which is preliminary data.</text>
</comment>
<evidence type="ECO:0000256" key="1">
    <source>
        <dbReference type="SAM" id="MobiDB-lite"/>
    </source>
</evidence>
<dbReference type="Proteomes" id="UP001177341">
    <property type="component" value="Unassembled WGS sequence"/>
</dbReference>
<feature type="compositionally biased region" description="Basic and acidic residues" evidence="1">
    <location>
        <begin position="574"/>
        <end position="590"/>
    </location>
</feature>
<keyword evidence="3" id="KW-1185">Reference proteome</keyword>
<reference evidence="2" key="1">
    <citation type="submission" date="2023-07" db="EMBL/GenBank/DDBJ databases">
        <title>Genome content predicts the carbon catabolic preferences of heterotrophic bacteria.</title>
        <authorList>
            <person name="Gralka M."/>
        </authorList>
    </citation>
    <scope>NUCLEOTIDE SEQUENCE</scope>
    <source>
        <strain evidence="2">5G01</strain>
    </source>
</reference>
<evidence type="ECO:0000313" key="2">
    <source>
        <dbReference type="EMBL" id="MDP2523071.1"/>
    </source>
</evidence>
<proteinExistence type="predicted"/>
<dbReference type="EMBL" id="JAUYVO010000006">
    <property type="protein sequence ID" value="MDP2523071.1"/>
    <property type="molecule type" value="Genomic_DNA"/>
</dbReference>
<protein>
    <submittedName>
        <fullName evidence="2">Uncharacterized protein</fullName>
    </submittedName>
</protein>
<name>A0ABT9EVI6_9GAMM</name>